<dbReference type="RefSeq" id="WP_329356966.1">
    <property type="nucleotide sequence ID" value="NZ_CP109490.1"/>
</dbReference>
<reference evidence="1" key="1">
    <citation type="submission" date="2022-10" db="EMBL/GenBank/DDBJ databases">
        <title>The complete genomes of actinobacterial strains from the NBC collection.</title>
        <authorList>
            <person name="Joergensen T.S."/>
            <person name="Alvarez Arevalo M."/>
            <person name="Sterndorff E.B."/>
            <person name="Faurdal D."/>
            <person name="Vuksanovic O."/>
            <person name="Mourched A.-S."/>
            <person name="Charusanti P."/>
            <person name="Shaw S."/>
            <person name="Blin K."/>
            <person name="Weber T."/>
        </authorList>
    </citation>
    <scope>NUCLEOTIDE SEQUENCE</scope>
    <source>
        <strain evidence="1">NBC_01436</strain>
    </source>
</reference>
<accession>A0ABZ1ZIL6</accession>
<evidence type="ECO:0000313" key="2">
    <source>
        <dbReference type="Proteomes" id="UP001431926"/>
    </source>
</evidence>
<dbReference type="EMBL" id="CP109491">
    <property type="protein sequence ID" value="WUX38530.1"/>
    <property type="molecule type" value="Genomic_DNA"/>
</dbReference>
<organism evidence="1 2">
    <name type="scientific">Streptomyces anulatus</name>
    <name type="common">Streptomyces chrysomallus</name>
    <dbReference type="NCBI Taxonomy" id="1892"/>
    <lineage>
        <taxon>Bacteria</taxon>
        <taxon>Bacillati</taxon>
        <taxon>Actinomycetota</taxon>
        <taxon>Actinomycetes</taxon>
        <taxon>Kitasatosporales</taxon>
        <taxon>Streptomycetaceae</taxon>
        <taxon>Streptomyces</taxon>
    </lineage>
</organism>
<keyword evidence="2" id="KW-1185">Reference proteome</keyword>
<sequence>MAALPPLATVEQLEDWLQVPRGSAPANTCAIALRVASALVRMEARTTFTRRTDELALRIVDGQVRLPGPVVSVASVQVAGQMLPASGWWREGDDLWVTSPPRDTRRRAVVTLTYGFETVPDDVLGITLDVASRGCVNPLSLRQESTGQRSVTFATETLAMSLAQIEKDKLARYRDQTPVARWGR</sequence>
<dbReference type="Proteomes" id="UP001431926">
    <property type="component" value="Chromosome"/>
</dbReference>
<name>A0ABZ1ZIL6_STRAQ</name>
<evidence type="ECO:0000313" key="1">
    <source>
        <dbReference type="EMBL" id="WUX38530.1"/>
    </source>
</evidence>
<protein>
    <submittedName>
        <fullName evidence="1">Uncharacterized protein</fullName>
    </submittedName>
</protein>
<gene>
    <name evidence="1" type="ORF">OG367_20810</name>
</gene>
<proteinExistence type="predicted"/>